<sequence length="122" mass="13609">MTSQILWLPRPEAHDYDATTSYLDLILPHAKVLDFVDRLRAAPMTTFKAKDIFRASQLPLLGKDNSHVAKNLSKIQAGKSLSPILLVSDYTALKVHIADGYHRMCAVYTLSEDQDIPCQIVG</sequence>
<name>A0A2N3PV32_9PROT</name>
<evidence type="ECO:0000313" key="1">
    <source>
        <dbReference type="EMBL" id="PKU24264.1"/>
    </source>
</evidence>
<dbReference type="OrthoDB" id="8539206at2"/>
<evidence type="ECO:0000313" key="2">
    <source>
        <dbReference type="Proteomes" id="UP000233293"/>
    </source>
</evidence>
<organism evidence="1 2">
    <name type="scientific">Telmatospirillum siberiense</name>
    <dbReference type="NCBI Taxonomy" id="382514"/>
    <lineage>
        <taxon>Bacteria</taxon>
        <taxon>Pseudomonadati</taxon>
        <taxon>Pseudomonadota</taxon>
        <taxon>Alphaproteobacteria</taxon>
        <taxon>Rhodospirillales</taxon>
        <taxon>Rhodospirillaceae</taxon>
        <taxon>Telmatospirillum</taxon>
    </lineage>
</organism>
<dbReference type="EMBL" id="PIUM01000012">
    <property type="protein sequence ID" value="PKU24264.1"/>
    <property type="molecule type" value="Genomic_DNA"/>
</dbReference>
<accession>A0A2N3PV32</accession>
<keyword evidence="2" id="KW-1185">Reference proteome</keyword>
<proteinExistence type="predicted"/>
<dbReference type="RefSeq" id="WP_101250803.1">
    <property type="nucleotide sequence ID" value="NZ_PIUM01000012.1"/>
</dbReference>
<gene>
    <name evidence="1" type="ORF">CWS72_11730</name>
</gene>
<evidence type="ECO:0008006" key="3">
    <source>
        <dbReference type="Google" id="ProtNLM"/>
    </source>
</evidence>
<reference evidence="2" key="1">
    <citation type="submission" date="2017-12" db="EMBL/GenBank/DDBJ databases">
        <title>Draft genome sequence of Telmatospirillum siberiense 26-4b1T, an acidotolerant peatland alphaproteobacterium potentially involved in sulfur cycling.</title>
        <authorList>
            <person name="Hausmann B."/>
            <person name="Pjevac P."/>
            <person name="Schreck K."/>
            <person name="Herbold C.W."/>
            <person name="Daims H."/>
            <person name="Wagner M."/>
            <person name="Pester M."/>
            <person name="Loy A."/>
        </authorList>
    </citation>
    <scope>NUCLEOTIDE SEQUENCE [LARGE SCALE GENOMIC DNA]</scope>
    <source>
        <strain evidence="2">26-4b1</strain>
    </source>
</reference>
<dbReference type="Proteomes" id="UP000233293">
    <property type="component" value="Unassembled WGS sequence"/>
</dbReference>
<dbReference type="AlphaFoldDB" id="A0A2N3PV32"/>
<comment type="caution">
    <text evidence="1">The sequence shown here is derived from an EMBL/GenBank/DDBJ whole genome shotgun (WGS) entry which is preliminary data.</text>
</comment>
<protein>
    <recommendedName>
        <fullName evidence="3">ParB/Sulfiredoxin domain-containing protein</fullName>
    </recommendedName>
</protein>